<dbReference type="HOGENOM" id="CLU_006332_14_2_2"/>
<dbReference type="PANTHER" id="PTHR43751:SF3">
    <property type="entry name" value="SULFATASE N-TERMINAL DOMAIN-CONTAINING PROTEIN"/>
    <property type="match status" value="1"/>
</dbReference>
<keyword evidence="4" id="KW-1185">Reference proteome</keyword>
<evidence type="ECO:0000256" key="1">
    <source>
        <dbReference type="PIRSR" id="PIRSR600917-52"/>
    </source>
</evidence>
<dbReference type="InterPro" id="IPR000917">
    <property type="entry name" value="Sulfatase_N"/>
</dbReference>
<dbReference type="Gene3D" id="3.40.720.10">
    <property type="entry name" value="Alkaline Phosphatase, subunit A"/>
    <property type="match status" value="1"/>
</dbReference>
<feature type="domain" description="Sulfatase N-terminal" evidence="2">
    <location>
        <begin position="4"/>
        <end position="340"/>
    </location>
</feature>
<comment type="PTM">
    <text evidence="1">The conversion to 3-oxoalanine (also known as C-formylglycine, FGly), of a serine or cysteine residue in prokaryotes and of a cysteine residue in eukaryotes, is critical for catalytic activity.</text>
</comment>
<dbReference type="PANTHER" id="PTHR43751">
    <property type="entry name" value="SULFATASE"/>
    <property type="match status" value="1"/>
</dbReference>
<dbReference type="InterPro" id="IPR052701">
    <property type="entry name" value="GAG_Ulvan_Degrading_Sulfatases"/>
</dbReference>
<name>C7NSQ9_HALUD</name>
<gene>
    <name evidence="3" type="ordered locus">Huta_0533</name>
</gene>
<dbReference type="eggNOG" id="arCOG02789">
    <property type="taxonomic scope" value="Archaea"/>
</dbReference>
<evidence type="ECO:0000259" key="2">
    <source>
        <dbReference type="Pfam" id="PF00884"/>
    </source>
</evidence>
<dbReference type="SUPFAM" id="SSF53649">
    <property type="entry name" value="Alkaline phosphatase-like"/>
    <property type="match status" value="1"/>
</dbReference>
<evidence type="ECO:0000313" key="4">
    <source>
        <dbReference type="Proteomes" id="UP000002071"/>
    </source>
</evidence>
<protein>
    <submittedName>
        <fullName evidence="3">Sulfatase</fullName>
    </submittedName>
</protein>
<evidence type="ECO:0000313" key="3">
    <source>
        <dbReference type="EMBL" id="ACV10720.1"/>
    </source>
</evidence>
<dbReference type="RefSeq" id="WP_015788301.1">
    <property type="nucleotide sequence ID" value="NC_013158.1"/>
</dbReference>
<dbReference type="Proteomes" id="UP000002071">
    <property type="component" value="Chromosome"/>
</dbReference>
<dbReference type="InterPro" id="IPR017850">
    <property type="entry name" value="Alkaline_phosphatase_core_sf"/>
</dbReference>
<dbReference type="GeneID" id="8382800"/>
<accession>C7NSQ9</accession>
<dbReference type="OrthoDB" id="102174at2157"/>
<proteinExistence type="predicted"/>
<dbReference type="AlphaFoldDB" id="C7NSQ9"/>
<feature type="modified residue" description="3-oxoalanine (Ser)" evidence="1">
    <location>
        <position position="52"/>
    </location>
</feature>
<dbReference type="KEGG" id="hut:Huta_0533"/>
<sequence>MADPNVLLVILDSVRARNCSVYGHYNETTPFLAEFAREATRYEQARSPGARSVTSHTSIFSGLHVEEHNVTAAKYRLDPSRSVFDRLRREGYSTGVFSANNWITDVDVGLADGFEHVVGARNAMFPDALNPESFVSHHGKGQYGAFLRAALTSGMPFRSLANGLSTKLSTDYPTLVPEFMKASTPARTYVDAFLEWHQEQSEPWAACVNLMDAHIPYEPDEEHDLWGGERLQTLHDSFDDHKWDFSAGRRPWWQKRAVEALYDGAIREMDAELRRLIGKLRDRGALDDTLLVITSDHGEGFGEPSDLRPGIRIAEHGVGIHDVLLHVPLLVSFPGQSDGVSVDSPASLTEFPRVVEQVRDSEGSPDAFCPDGPVIASAVGLDQPLQERASEYVDDLSPWLSTSRAAFEEISDQCAVRKACVDRDRSATIHVRNAQTSFPVGNDGDGRDGVDAAFEGISDAGVRDEGGGVDDIGDGTYQRLEDLGYV</sequence>
<dbReference type="Pfam" id="PF00884">
    <property type="entry name" value="Sulfatase"/>
    <property type="match status" value="1"/>
</dbReference>
<organism evidence="3 4">
    <name type="scientific">Halorhabdus utahensis (strain DSM 12940 / JCM 11049 / AX-2)</name>
    <dbReference type="NCBI Taxonomy" id="519442"/>
    <lineage>
        <taxon>Archaea</taxon>
        <taxon>Methanobacteriati</taxon>
        <taxon>Methanobacteriota</taxon>
        <taxon>Stenosarchaea group</taxon>
        <taxon>Halobacteria</taxon>
        <taxon>Halobacteriales</taxon>
        <taxon>Haloarculaceae</taxon>
        <taxon>Halorhabdus</taxon>
    </lineage>
</organism>
<reference evidence="3 4" key="1">
    <citation type="journal article" date="2009" name="Stand. Genomic Sci.">
        <title>Complete genome sequence of Halorhabdus utahensis type strain (AX-2).</title>
        <authorList>
            <person name="Anderson I."/>
            <person name="Tindall B.J."/>
            <person name="Pomrenke H."/>
            <person name="Goker M."/>
            <person name="Lapidus A."/>
            <person name="Nolan M."/>
            <person name="Copeland A."/>
            <person name="Glavina Del Rio T."/>
            <person name="Chen F."/>
            <person name="Tice H."/>
            <person name="Cheng J.F."/>
            <person name="Lucas S."/>
            <person name="Chertkov O."/>
            <person name="Bruce D."/>
            <person name="Brettin T."/>
            <person name="Detter J.C."/>
            <person name="Han C."/>
            <person name="Goodwin L."/>
            <person name="Land M."/>
            <person name="Hauser L."/>
            <person name="Chang Y.J."/>
            <person name="Jeffries C.D."/>
            <person name="Pitluck S."/>
            <person name="Pati A."/>
            <person name="Mavromatis K."/>
            <person name="Ivanova N."/>
            <person name="Ovchinnikova G."/>
            <person name="Chen A."/>
            <person name="Palaniappan K."/>
            <person name="Chain P."/>
            <person name="Rohde M."/>
            <person name="Bristow J."/>
            <person name="Eisen J.A."/>
            <person name="Markowitz V."/>
            <person name="Hugenholtz P."/>
            <person name="Kyrpides N.C."/>
            <person name="Klenk H.P."/>
        </authorList>
    </citation>
    <scope>NUCLEOTIDE SEQUENCE [LARGE SCALE GENOMIC DNA]</scope>
    <source>
        <strain evidence="4">DSM 12940 / JCM 11049 / AX-2</strain>
    </source>
</reference>
<dbReference type="STRING" id="519442.Huta_0533"/>
<dbReference type="EMBL" id="CP001687">
    <property type="protein sequence ID" value="ACV10720.1"/>
    <property type="molecule type" value="Genomic_DNA"/>
</dbReference>